<comment type="caution">
    <text evidence="3">The sequence shown here is derived from an EMBL/GenBank/DDBJ whole genome shotgun (WGS) entry which is preliminary data.</text>
</comment>
<dbReference type="InterPro" id="IPR013094">
    <property type="entry name" value="AB_hydrolase_3"/>
</dbReference>
<dbReference type="PANTHER" id="PTHR48081:SF8">
    <property type="entry name" value="ALPHA_BETA HYDROLASE FOLD-3 DOMAIN-CONTAINING PROTEIN-RELATED"/>
    <property type="match status" value="1"/>
</dbReference>
<proteinExistence type="predicted"/>
<keyword evidence="1 3" id="KW-0378">Hydrolase</keyword>
<protein>
    <submittedName>
        <fullName evidence="3">Alpha/beta hydrolase fold domain-containing protein</fullName>
    </submittedName>
</protein>
<name>A0A7C9JAK2_9ACTN</name>
<dbReference type="Pfam" id="PF07859">
    <property type="entry name" value="Abhydrolase_3"/>
    <property type="match status" value="1"/>
</dbReference>
<evidence type="ECO:0000313" key="4">
    <source>
        <dbReference type="Proteomes" id="UP000479526"/>
    </source>
</evidence>
<dbReference type="EMBL" id="WXEW01000002">
    <property type="protein sequence ID" value="NAS21484.1"/>
    <property type="molecule type" value="Genomic_DNA"/>
</dbReference>
<dbReference type="SUPFAM" id="SSF53474">
    <property type="entry name" value="alpha/beta-Hydrolases"/>
    <property type="match status" value="1"/>
</dbReference>
<feature type="domain" description="Alpha/beta hydrolase fold-3" evidence="2">
    <location>
        <begin position="77"/>
        <end position="281"/>
    </location>
</feature>
<dbReference type="Gene3D" id="3.40.50.1820">
    <property type="entry name" value="alpha/beta hydrolase"/>
    <property type="match status" value="1"/>
</dbReference>
<keyword evidence="4" id="KW-1185">Reference proteome</keyword>
<dbReference type="AlphaFoldDB" id="A0A7C9JAK2"/>
<evidence type="ECO:0000259" key="2">
    <source>
        <dbReference type="Pfam" id="PF07859"/>
    </source>
</evidence>
<dbReference type="Proteomes" id="UP000479526">
    <property type="component" value="Unassembled WGS sequence"/>
</dbReference>
<accession>A0A7C9JAK2</accession>
<dbReference type="InterPro" id="IPR029058">
    <property type="entry name" value="AB_hydrolase_fold"/>
</dbReference>
<reference evidence="3 4" key="1">
    <citation type="submission" date="2020-01" db="EMBL/GenBank/DDBJ databases">
        <title>Herbidospora sp. NEAU-GS84 nov., a novel actinomycete isolated from soil.</title>
        <authorList>
            <person name="Han L."/>
        </authorList>
    </citation>
    <scope>NUCLEOTIDE SEQUENCE [LARGE SCALE GENOMIC DNA]</scope>
    <source>
        <strain evidence="3 4">NEAU-GS84</strain>
    </source>
</reference>
<evidence type="ECO:0000256" key="1">
    <source>
        <dbReference type="ARBA" id="ARBA00022801"/>
    </source>
</evidence>
<evidence type="ECO:0000313" key="3">
    <source>
        <dbReference type="EMBL" id="NAS21484.1"/>
    </source>
</evidence>
<gene>
    <name evidence="3" type="ORF">GT755_07265</name>
</gene>
<dbReference type="PANTHER" id="PTHR48081">
    <property type="entry name" value="AB HYDROLASE SUPERFAMILY PROTEIN C4A8.06C"/>
    <property type="match status" value="1"/>
</dbReference>
<dbReference type="InterPro" id="IPR050300">
    <property type="entry name" value="GDXG_lipolytic_enzyme"/>
</dbReference>
<dbReference type="RefSeq" id="WP_161478937.1">
    <property type="nucleotide sequence ID" value="NZ_WXEW01000002.1"/>
</dbReference>
<organism evidence="3 4">
    <name type="scientific">Herbidospora solisilvae</name>
    <dbReference type="NCBI Taxonomy" id="2696284"/>
    <lineage>
        <taxon>Bacteria</taxon>
        <taxon>Bacillati</taxon>
        <taxon>Actinomycetota</taxon>
        <taxon>Actinomycetes</taxon>
        <taxon>Streptosporangiales</taxon>
        <taxon>Streptosporangiaceae</taxon>
        <taxon>Herbidospora</taxon>
    </lineage>
</organism>
<dbReference type="GO" id="GO:0016787">
    <property type="term" value="F:hydrolase activity"/>
    <property type="evidence" value="ECO:0007669"/>
    <property type="project" value="UniProtKB-KW"/>
</dbReference>
<sequence>MTLHPNLDPDLRAALEALPPLSYDLNTADLAEIRRARAAACLPPGAGTKVSDVDADGLRLRVYRPAGAGDEPLPCLYWIHGGGMIIGLPEMDDSRISRFVEALGCMAISVDYRLAPEHPYPIPLDDCYRGLLWTAENAAALGVDPDRLAIGGNSAGAGLAAGLALLARDRGGPRLRFQLLLCPMLDDRDDTASAAQFEEAVSWPRGNNRFAWKAYLGDLTDVPVYAAPARATDLSGLPPAYVDVGDLEVFRDEDALYALRLAAAGVPVEFHLWPGAFHGFAGALPDTPIGRRSTAEQIEALRRGFVGGDI</sequence>